<keyword evidence="3 6" id="KW-0808">Transferase</keyword>
<organism evidence="6 7">
    <name type="scientific">Psychrobacter saeujeotis</name>
    <dbReference type="NCBI Taxonomy" id="3143436"/>
    <lineage>
        <taxon>Bacteria</taxon>
        <taxon>Pseudomonadati</taxon>
        <taxon>Pseudomonadota</taxon>
        <taxon>Gammaproteobacteria</taxon>
        <taxon>Moraxellales</taxon>
        <taxon>Moraxellaceae</taxon>
        <taxon>Psychrobacter</taxon>
    </lineage>
</organism>
<dbReference type="InterPro" id="IPR050106">
    <property type="entry name" value="HistidinolP_aminotransfase"/>
</dbReference>
<accession>A0ABU9X4X8</accession>
<dbReference type="PANTHER" id="PTHR43643:SF3">
    <property type="entry name" value="HISTIDINOL-PHOSPHATE AMINOTRANSFERASE"/>
    <property type="match status" value="1"/>
</dbReference>
<evidence type="ECO:0000256" key="4">
    <source>
        <dbReference type="ARBA" id="ARBA00022898"/>
    </source>
</evidence>
<gene>
    <name evidence="6" type="ORF">AAIR29_02290</name>
</gene>
<evidence type="ECO:0000259" key="5">
    <source>
        <dbReference type="Pfam" id="PF00155"/>
    </source>
</evidence>
<dbReference type="Gene3D" id="3.90.1150.10">
    <property type="entry name" value="Aspartate Aminotransferase, domain 1"/>
    <property type="match status" value="1"/>
</dbReference>
<dbReference type="InterPro" id="IPR015421">
    <property type="entry name" value="PyrdxlP-dep_Trfase_major"/>
</dbReference>
<dbReference type="InterPro" id="IPR015424">
    <property type="entry name" value="PyrdxlP-dep_Trfase"/>
</dbReference>
<keyword evidence="4" id="KW-0663">Pyridoxal phosphate</keyword>
<dbReference type="CDD" id="cd00609">
    <property type="entry name" value="AAT_like"/>
    <property type="match status" value="1"/>
</dbReference>
<dbReference type="GO" id="GO:0004400">
    <property type="term" value="F:histidinol-phosphate transaminase activity"/>
    <property type="evidence" value="ECO:0007669"/>
    <property type="project" value="UniProtKB-EC"/>
</dbReference>
<dbReference type="RefSeq" id="WP_299216921.1">
    <property type="nucleotide sequence ID" value="NZ_JBDGHN010000002.1"/>
</dbReference>
<dbReference type="InterPro" id="IPR004839">
    <property type="entry name" value="Aminotransferase_I/II_large"/>
</dbReference>
<dbReference type="EMBL" id="JBDGHN010000002">
    <property type="protein sequence ID" value="MEN2750453.1"/>
    <property type="molecule type" value="Genomic_DNA"/>
</dbReference>
<dbReference type="Pfam" id="PF00155">
    <property type="entry name" value="Aminotran_1_2"/>
    <property type="match status" value="1"/>
</dbReference>
<proteinExistence type="inferred from homology"/>
<dbReference type="Proteomes" id="UP001461960">
    <property type="component" value="Unassembled WGS sequence"/>
</dbReference>
<dbReference type="SUPFAM" id="SSF53383">
    <property type="entry name" value="PLP-dependent transferases"/>
    <property type="match status" value="1"/>
</dbReference>
<evidence type="ECO:0000313" key="7">
    <source>
        <dbReference type="Proteomes" id="UP001461960"/>
    </source>
</evidence>
<dbReference type="InterPro" id="IPR015422">
    <property type="entry name" value="PyrdxlP-dep_Trfase_small"/>
</dbReference>
<dbReference type="Gene3D" id="3.40.640.10">
    <property type="entry name" value="Type I PLP-dependent aspartate aminotransferase-like (Major domain)"/>
    <property type="match status" value="1"/>
</dbReference>
<protein>
    <submittedName>
        <fullName evidence="6">Histidinol-phosphate transaminase</fullName>
        <ecNumber evidence="6">2.6.1.9</ecNumber>
    </submittedName>
</protein>
<sequence>MHTYSLLELNSNENSLGMADSAKQAILESFDIGFRYPDDQRAALINKIAEVNGVTESHVSLGNGSSENIRAVVQMLQTKALKAGKRFQVIVPDPTFAYAELYALSIGESVVKVPLTPNNYDLDFDNLQKAANEFDGISLFYLCNPNNPTATITVTDKLKAWIKDAPANHYFLLDQAYSEYITDPSFESGVEWVKQELSANLIVVRTFSKLCALAGMRMGYAIANPQTTAAIEAFMSIDNTNLSGAVAVLATLDDEEFLARSLRITNQSREMVETTLDELGLRHLPSQANFIFHEVKGDVKVYMDRMREHGIVVGREFPPIEGFSRLTLGTPDEMAVFIKVLKSFREKGWI</sequence>
<keyword evidence="7" id="KW-1185">Reference proteome</keyword>
<dbReference type="EC" id="2.6.1.9" evidence="6"/>
<evidence type="ECO:0000256" key="2">
    <source>
        <dbReference type="ARBA" id="ARBA00022576"/>
    </source>
</evidence>
<reference evidence="6 7" key="1">
    <citation type="submission" date="2024-05" db="EMBL/GenBank/DDBJ databases">
        <authorList>
            <person name="Kim H.-Y."/>
            <person name="Kim E."/>
            <person name="Cai Y."/>
            <person name="Yang S.-M."/>
            <person name="Lee W."/>
        </authorList>
    </citation>
    <scope>NUCLEOTIDE SEQUENCE [LARGE SCALE GENOMIC DNA]</scope>
    <source>
        <strain evidence="6 7">FBL11</strain>
    </source>
</reference>
<name>A0ABU9X4X8_9GAMM</name>
<evidence type="ECO:0000256" key="1">
    <source>
        <dbReference type="ARBA" id="ARBA00007970"/>
    </source>
</evidence>
<dbReference type="PANTHER" id="PTHR43643">
    <property type="entry name" value="HISTIDINOL-PHOSPHATE AMINOTRANSFERASE 2"/>
    <property type="match status" value="1"/>
</dbReference>
<evidence type="ECO:0000313" key="6">
    <source>
        <dbReference type="EMBL" id="MEN2750453.1"/>
    </source>
</evidence>
<comment type="similarity">
    <text evidence="1">Belongs to the class-II pyridoxal-phosphate-dependent aminotransferase family. Histidinol-phosphate aminotransferase subfamily.</text>
</comment>
<comment type="caution">
    <text evidence="6">The sequence shown here is derived from an EMBL/GenBank/DDBJ whole genome shotgun (WGS) entry which is preliminary data.</text>
</comment>
<evidence type="ECO:0000256" key="3">
    <source>
        <dbReference type="ARBA" id="ARBA00022679"/>
    </source>
</evidence>
<keyword evidence="2 6" id="KW-0032">Aminotransferase</keyword>
<feature type="domain" description="Aminotransferase class I/classII large" evidence="5">
    <location>
        <begin position="6"/>
        <end position="340"/>
    </location>
</feature>